<organism evidence="1 2">
    <name type="scientific">Riemerella anatipestifer</name>
    <name type="common">Moraxella anatipestifer</name>
    <dbReference type="NCBI Taxonomy" id="34085"/>
    <lineage>
        <taxon>Bacteria</taxon>
        <taxon>Pseudomonadati</taxon>
        <taxon>Bacteroidota</taxon>
        <taxon>Flavobacteriia</taxon>
        <taxon>Flavobacteriales</taxon>
        <taxon>Weeksellaceae</taxon>
        <taxon>Riemerella</taxon>
    </lineage>
</organism>
<dbReference type="Proteomes" id="UP001207440">
    <property type="component" value="Unassembled WGS sequence"/>
</dbReference>
<sequence>MVSENIECMMVALQLHLEVANTHSLEKEFVHHLCSAFSFWYDTHIPDEHSLFVNIYFPANNYIFHSDFNDIIKTFALHHGYYILHSKLIEMPYSDLVCLDA</sequence>
<dbReference type="RefSeq" id="WP_127919937.1">
    <property type="nucleotide sequence ID" value="NZ_CP029760.1"/>
</dbReference>
<dbReference type="EMBL" id="JAOZYT010000019">
    <property type="protein sequence ID" value="MCW0523570.1"/>
    <property type="molecule type" value="Genomic_DNA"/>
</dbReference>
<evidence type="ECO:0000313" key="1">
    <source>
        <dbReference type="EMBL" id="MCW0523570.1"/>
    </source>
</evidence>
<comment type="caution">
    <text evidence="1">The sequence shown here is derived from an EMBL/GenBank/DDBJ whole genome shotgun (WGS) entry which is preliminary data.</text>
</comment>
<protein>
    <submittedName>
        <fullName evidence="1">Uncharacterized protein</fullName>
    </submittedName>
</protein>
<reference evidence="1" key="1">
    <citation type="submission" date="2022-10" db="EMBL/GenBank/DDBJ databases">
        <title>Sifting through the core-genome to identify putative cross-protective antigens against Riemerella anatipestifer.</title>
        <authorList>
            <person name="Zheng X."/>
            <person name="Zhang W."/>
        </authorList>
    </citation>
    <scope>NUCLEOTIDE SEQUENCE</scope>
    <source>
        <strain evidence="1">ZWRA178</strain>
    </source>
</reference>
<dbReference type="AlphaFoldDB" id="A0AAP3EUW0"/>
<name>A0AAP3EUW0_RIEAN</name>
<proteinExistence type="predicted"/>
<evidence type="ECO:0000313" key="2">
    <source>
        <dbReference type="Proteomes" id="UP001207440"/>
    </source>
</evidence>
<accession>A0AAP3EUW0</accession>
<gene>
    <name evidence="1" type="ORF">OKE68_04465</name>
</gene>